<comment type="caution">
    <text evidence="2">The sequence shown here is derived from an EMBL/GenBank/DDBJ whole genome shotgun (WGS) entry which is preliminary data.</text>
</comment>
<evidence type="ECO:0000256" key="1">
    <source>
        <dbReference type="SAM" id="MobiDB-lite"/>
    </source>
</evidence>
<feature type="region of interest" description="Disordered" evidence="1">
    <location>
        <begin position="46"/>
        <end position="72"/>
    </location>
</feature>
<feature type="region of interest" description="Disordered" evidence="1">
    <location>
        <begin position="1"/>
        <end position="29"/>
    </location>
</feature>
<dbReference type="AlphaFoldDB" id="A0AA38LB29"/>
<evidence type="ECO:0000313" key="3">
    <source>
        <dbReference type="Proteomes" id="UP000824469"/>
    </source>
</evidence>
<dbReference type="EMBL" id="JAHRHJ020000004">
    <property type="protein sequence ID" value="KAH9317181.1"/>
    <property type="molecule type" value="Genomic_DNA"/>
</dbReference>
<evidence type="ECO:0000313" key="2">
    <source>
        <dbReference type="EMBL" id="KAH9317181.1"/>
    </source>
</evidence>
<protein>
    <submittedName>
        <fullName evidence="2">Uncharacterized protein</fullName>
    </submittedName>
</protein>
<sequence length="106" mass="11702">LKSSSRAATKVKHMKAHFDSRASTVPPMKKSDLIAPQTSLLASVSRIKGPSPGSNHIKHESRSGSTKKPTFGEIYGITGEQSLTSKQEMTHEWKLPKLQTSEIKRF</sequence>
<name>A0AA38LB29_TAXCH</name>
<organism evidence="2 3">
    <name type="scientific">Taxus chinensis</name>
    <name type="common">Chinese yew</name>
    <name type="synonym">Taxus wallichiana var. chinensis</name>
    <dbReference type="NCBI Taxonomy" id="29808"/>
    <lineage>
        <taxon>Eukaryota</taxon>
        <taxon>Viridiplantae</taxon>
        <taxon>Streptophyta</taxon>
        <taxon>Embryophyta</taxon>
        <taxon>Tracheophyta</taxon>
        <taxon>Spermatophyta</taxon>
        <taxon>Pinopsida</taxon>
        <taxon>Pinidae</taxon>
        <taxon>Conifers II</taxon>
        <taxon>Cupressales</taxon>
        <taxon>Taxaceae</taxon>
        <taxon>Taxus</taxon>
    </lineage>
</organism>
<proteinExistence type="predicted"/>
<dbReference type="Proteomes" id="UP000824469">
    <property type="component" value="Unassembled WGS sequence"/>
</dbReference>
<gene>
    <name evidence="2" type="ORF">KI387_018950</name>
</gene>
<feature type="non-terminal residue" evidence="2">
    <location>
        <position position="106"/>
    </location>
</feature>
<feature type="non-terminal residue" evidence="2">
    <location>
        <position position="1"/>
    </location>
</feature>
<reference evidence="2 3" key="1">
    <citation type="journal article" date="2021" name="Nat. Plants">
        <title>The Taxus genome provides insights into paclitaxel biosynthesis.</title>
        <authorList>
            <person name="Xiong X."/>
            <person name="Gou J."/>
            <person name="Liao Q."/>
            <person name="Li Y."/>
            <person name="Zhou Q."/>
            <person name="Bi G."/>
            <person name="Li C."/>
            <person name="Du R."/>
            <person name="Wang X."/>
            <person name="Sun T."/>
            <person name="Guo L."/>
            <person name="Liang H."/>
            <person name="Lu P."/>
            <person name="Wu Y."/>
            <person name="Zhang Z."/>
            <person name="Ro D.K."/>
            <person name="Shang Y."/>
            <person name="Huang S."/>
            <person name="Yan J."/>
        </authorList>
    </citation>
    <scope>NUCLEOTIDE SEQUENCE [LARGE SCALE GENOMIC DNA]</scope>
    <source>
        <strain evidence="2">Ta-2019</strain>
    </source>
</reference>
<keyword evidence="3" id="KW-1185">Reference proteome</keyword>
<accession>A0AA38LB29</accession>